<protein>
    <submittedName>
        <fullName evidence="1">Uncharacterized protein</fullName>
    </submittedName>
</protein>
<reference evidence="1 2" key="1">
    <citation type="journal article" date="2018" name="Nat. Biotechnol.">
        <title>A standardized bacterial taxonomy based on genome phylogeny substantially revises the tree of life.</title>
        <authorList>
            <person name="Parks D.H."/>
            <person name="Chuvochina M."/>
            <person name="Waite D.W."/>
            <person name="Rinke C."/>
            <person name="Skarshewski A."/>
            <person name="Chaumeil P.A."/>
            <person name="Hugenholtz P."/>
        </authorList>
    </citation>
    <scope>NUCLEOTIDE SEQUENCE [LARGE SCALE GENOMIC DNA]</scope>
    <source>
        <strain evidence="1">UBA9375</strain>
    </source>
</reference>
<dbReference type="AlphaFoldDB" id="A0A3D3RG62"/>
<organism evidence="1 2">
    <name type="scientific">Gimesia maris</name>
    <dbReference type="NCBI Taxonomy" id="122"/>
    <lineage>
        <taxon>Bacteria</taxon>
        <taxon>Pseudomonadati</taxon>
        <taxon>Planctomycetota</taxon>
        <taxon>Planctomycetia</taxon>
        <taxon>Planctomycetales</taxon>
        <taxon>Planctomycetaceae</taxon>
        <taxon>Gimesia</taxon>
    </lineage>
</organism>
<evidence type="ECO:0000313" key="1">
    <source>
        <dbReference type="EMBL" id="HCO27815.1"/>
    </source>
</evidence>
<comment type="caution">
    <text evidence="1">The sequence shown here is derived from an EMBL/GenBank/DDBJ whole genome shotgun (WGS) entry which is preliminary data.</text>
</comment>
<name>A0A3D3RG62_9PLAN</name>
<dbReference type="Proteomes" id="UP000263642">
    <property type="component" value="Unassembled WGS sequence"/>
</dbReference>
<gene>
    <name evidence="1" type="ORF">DIT97_34275</name>
</gene>
<proteinExistence type="predicted"/>
<evidence type="ECO:0000313" key="2">
    <source>
        <dbReference type="Proteomes" id="UP000263642"/>
    </source>
</evidence>
<accession>A0A3D3RG62</accession>
<dbReference type="EMBL" id="DQAY01000210">
    <property type="protein sequence ID" value="HCO27815.1"/>
    <property type="molecule type" value="Genomic_DNA"/>
</dbReference>
<sequence length="77" mass="8660">MGTSALVAQTFSSNQKNELSLYERESRIKHTSRMTAGENFSEFSQSSGRNAEGRLCLRNTGGPQFEIESGHRFKCNR</sequence>